<proteinExistence type="predicted"/>
<evidence type="ECO:0000313" key="2">
    <source>
        <dbReference type="WBParaSite" id="ES5_v2.g26627.t1"/>
    </source>
</evidence>
<evidence type="ECO:0000313" key="1">
    <source>
        <dbReference type="Proteomes" id="UP000887579"/>
    </source>
</evidence>
<reference evidence="2" key="1">
    <citation type="submission" date="2022-11" db="UniProtKB">
        <authorList>
            <consortium name="WormBaseParasite"/>
        </authorList>
    </citation>
    <scope>IDENTIFICATION</scope>
</reference>
<organism evidence="1 2">
    <name type="scientific">Panagrolaimus sp. ES5</name>
    <dbReference type="NCBI Taxonomy" id="591445"/>
    <lineage>
        <taxon>Eukaryota</taxon>
        <taxon>Metazoa</taxon>
        <taxon>Ecdysozoa</taxon>
        <taxon>Nematoda</taxon>
        <taxon>Chromadorea</taxon>
        <taxon>Rhabditida</taxon>
        <taxon>Tylenchina</taxon>
        <taxon>Panagrolaimomorpha</taxon>
        <taxon>Panagrolaimoidea</taxon>
        <taxon>Panagrolaimidae</taxon>
        <taxon>Panagrolaimus</taxon>
    </lineage>
</organism>
<protein>
    <submittedName>
        <fullName evidence="2">Vacuolar protein sorting-associated protein 51 homolog</fullName>
    </submittedName>
</protein>
<sequence length="83" mass="9494">NFIDQKAVSRYVAVKRKVDLYKDVPSTTGICHDCNKLIQEVKEKLRKRLTSRLISSDDLIEAVKMLKELGTPEAELESKMVET</sequence>
<dbReference type="WBParaSite" id="ES5_v2.g26627.t1">
    <property type="protein sequence ID" value="ES5_v2.g26627.t1"/>
    <property type="gene ID" value="ES5_v2.g26627"/>
</dbReference>
<accession>A0AC34GA64</accession>
<dbReference type="Proteomes" id="UP000887579">
    <property type="component" value="Unplaced"/>
</dbReference>
<name>A0AC34GA64_9BILA</name>